<proteinExistence type="predicted"/>
<dbReference type="PANTHER" id="PTHR42827">
    <property type="entry name" value="IRON-SULFUR CLUSTER-BINDING PROTEIN-RELATED"/>
    <property type="match status" value="1"/>
</dbReference>
<gene>
    <name evidence="3" type="ORF">MGWOODY_XGa546</name>
</gene>
<evidence type="ECO:0000259" key="2">
    <source>
        <dbReference type="PROSITE" id="PS51379"/>
    </source>
</evidence>
<feature type="region of interest" description="Disordered" evidence="1">
    <location>
        <begin position="318"/>
        <end position="341"/>
    </location>
</feature>
<name>A0A160TPG0_9ZZZZ</name>
<feature type="region of interest" description="Disordered" evidence="1">
    <location>
        <begin position="711"/>
        <end position="737"/>
    </location>
</feature>
<accession>A0A160TPG0</accession>
<reference evidence="3" key="1">
    <citation type="submission" date="2015-10" db="EMBL/GenBank/DDBJ databases">
        <authorList>
            <person name="Gilbert D.G."/>
        </authorList>
    </citation>
    <scope>NUCLEOTIDE SEQUENCE</scope>
</reference>
<dbReference type="InterPro" id="IPR017896">
    <property type="entry name" value="4Fe4S_Fe-S-bd"/>
</dbReference>
<evidence type="ECO:0000256" key="1">
    <source>
        <dbReference type="SAM" id="MobiDB-lite"/>
    </source>
</evidence>
<dbReference type="EMBL" id="CZRL01000041">
    <property type="protein sequence ID" value="CUS50861.1"/>
    <property type="molecule type" value="Genomic_DNA"/>
</dbReference>
<dbReference type="AlphaFoldDB" id="A0A160TPG0"/>
<evidence type="ECO:0000313" key="3">
    <source>
        <dbReference type="EMBL" id="CUS50861.1"/>
    </source>
</evidence>
<dbReference type="PANTHER" id="PTHR42827:SF1">
    <property type="entry name" value="IRON-SULFUR CLUSTER-BINDING PROTEIN"/>
    <property type="match status" value="1"/>
</dbReference>
<keyword evidence="3" id="KW-0808">Transferase</keyword>
<feature type="domain" description="4Fe-4S ferredoxin-type" evidence="2">
    <location>
        <begin position="505"/>
        <end position="535"/>
    </location>
</feature>
<keyword evidence="3" id="KW-0489">Methyltransferase</keyword>
<dbReference type="EC" id="1.14.13.-" evidence="3"/>
<sequence length="737" mass="81534">MIFRMPSRNRPYHWGPYPLETLARNPRITMRENEQAAVPAPEFLMSPGSVLAEVVREYLDIFVQNALTKPAAAKAPVPENPQRRTTDVKGYSYFMNVSQVGVCRMPVNAWADETEPLAHDYAVVLLLEHGRLPELGNPARDWIEPAIADTAACRVGSIAVCLAGHICQLGWSAFPHVVGSGCVDPLKLSVLAGLTVRSGDTLVNPFIEQGFSLAVVTTDYALEPDLPLAGSAANGRNFRYWLGRNGAVSGRERNRRRRRATHLGDYPMETVKRVDRPTTLILDDEVPRVSKRAAFFDRALRGDLGDKAQQERHRFAFKQPHTAGMMPSMRSMVPLQGGEPTELAISPGDYSNPSANSQALKSLSYLLGADITGICEIPDYAWYSHDADGAPIDKSHRYAVVMVIDQEFDTMEGASGDDWISGTQSMRAYLRGAEIAGVMAEMLRRLGFSARAQTNVDSEVLHIPLMLLAGLGELSRIGELVLNPFVGPRLKTVVVTTNMPLEVDQPIDFGLQYFCSRCTKCARECPCDAISWGQKVMFNGYEMWKPDVERCTRYRLTNARGSACGRCMKTCPLNKVVTCEGSLLERVASWCGINARFLKPALVPLAVKIDDWLGNGARNPAKKWWFDLEVIDNVCVDPVKGVNQRELSLGHEVDPTKQKIAYYLASMMPVPNNLESQVVDRKAALAKAYEIESPQSALERKAYSGKIPLNYWPTPADPGGPRGLPDQPKVYGPAERR</sequence>
<dbReference type="PROSITE" id="PS51379">
    <property type="entry name" value="4FE4S_FER_2"/>
    <property type="match status" value="1"/>
</dbReference>
<dbReference type="Gene3D" id="3.30.70.20">
    <property type="match status" value="1"/>
</dbReference>
<dbReference type="SUPFAM" id="SSF54862">
    <property type="entry name" value="4Fe-4S ferredoxins"/>
    <property type="match status" value="1"/>
</dbReference>
<dbReference type="GO" id="GO:0016491">
    <property type="term" value="F:oxidoreductase activity"/>
    <property type="evidence" value="ECO:0007669"/>
    <property type="project" value="UniProtKB-KW"/>
</dbReference>
<keyword evidence="3" id="KW-0560">Oxidoreductase</keyword>
<dbReference type="GO" id="GO:0032259">
    <property type="term" value="P:methylation"/>
    <property type="evidence" value="ECO:0007669"/>
    <property type="project" value="UniProtKB-KW"/>
</dbReference>
<protein>
    <submittedName>
        <fullName evidence="3">Flavodoxin reductases (Ferredoxin-NADPH reductases) family 1 Vanillate O-demethylase oxidoreductase</fullName>
        <ecNumber evidence="3">1.14.13.-</ecNumber>
    </submittedName>
</protein>
<organism evidence="3">
    <name type="scientific">hydrothermal vent metagenome</name>
    <dbReference type="NCBI Taxonomy" id="652676"/>
    <lineage>
        <taxon>unclassified sequences</taxon>
        <taxon>metagenomes</taxon>
        <taxon>ecological metagenomes</taxon>
    </lineage>
</organism>
<dbReference type="GO" id="GO:0008168">
    <property type="term" value="F:methyltransferase activity"/>
    <property type="evidence" value="ECO:0007669"/>
    <property type="project" value="UniProtKB-KW"/>
</dbReference>